<dbReference type="Gene3D" id="2.60.120.200">
    <property type="match status" value="1"/>
</dbReference>
<dbReference type="Proteomes" id="UP000275408">
    <property type="component" value="Unassembled WGS sequence"/>
</dbReference>
<proteinExistence type="predicted"/>
<organism evidence="1 2">
    <name type="scientific">Pocillopora damicornis</name>
    <name type="common">Cauliflower coral</name>
    <name type="synonym">Millepora damicornis</name>
    <dbReference type="NCBI Taxonomy" id="46731"/>
    <lineage>
        <taxon>Eukaryota</taxon>
        <taxon>Metazoa</taxon>
        <taxon>Cnidaria</taxon>
        <taxon>Anthozoa</taxon>
        <taxon>Hexacorallia</taxon>
        <taxon>Scleractinia</taxon>
        <taxon>Astrocoeniina</taxon>
        <taxon>Pocilloporidae</taxon>
        <taxon>Pocillopora</taxon>
    </lineage>
</organism>
<dbReference type="InterPro" id="IPR013320">
    <property type="entry name" value="ConA-like_dom_sf"/>
</dbReference>
<dbReference type="AlphaFoldDB" id="A0A3M6U403"/>
<name>A0A3M6U403_POCDA</name>
<dbReference type="SUPFAM" id="SSF49899">
    <property type="entry name" value="Concanavalin A-like lectins/glucanases"/>
    <property type="match status" value="1"/>
</dbReference>
<accession>A0A3M6U403</accession>
<evidence type="ECO:0000313" key="2">
    <source>
        <dbReference type="Proteomes" id="UP000275408"/>
    </source>
</evidence>
<protein>
    <submittedName>
        <fullName evidence="1">Uncharacterized protein</fullName>
    </submittedName>
</protein>
<gene>
    <name evidence="1" type="ORF">pdam_00010987</name>
</gene>
<dbReference type="EMBL" id="RCHS01002278">
    <property type="protein sequence ID" value="RMX48413.1"/>
    <property type="molecule type" value="Genomic_DNA"/>
</dbReference>
<sequence>MTGMNMLIHLTREGENIMLQYVHGGINEKLNMIMAVSSTRDNQNGSKLCDQAVWSFYLDGRRVKYGTYKDFIGRQLAKIEFASSGNTMKMLVTQFNLWDRVLTNQEIETFAKTCNQGIGNLLSWADLYDKSKKSRYVRPSSCKSAPEFLSTTASTTTTRETRISLQDEDAPGLGKQFGKEINFVFTTL</sequence>
<reference evidence="1 2" key="1">
    <citation type="journal article" date="2018" name="Sci. Rep.">
        <title>Comparative analysis of the Pocillopora damicornis genome highlights role of immune system in coral evolution.</title>
        <authorList>
            <person name="Cunning R."/>
            <person name="Bay R.A."/>
            <person name="Gillette P."/>
            <person name="Baker A.C."/>
            <person name="Traylor-Knowles N."/>
        </authorList>
    </citation>
    <scope>NUCLEOTIDE SEQUENCE [LARGE SCALE GENOMIC DNA]</scope>
    <source>
        <strain evidence="1">RSMAS</strain>
        <tissue evidence="1">Whole animal</tissue>
    </source>
</reference>
<keyword evidence="2" id="KW-1185">Reference proteome</keyword>
<comment type="caution">
    <text evidence="1">The sequence shown here is derived from an EMBL/GenBank/DDBJ whole genome shotgun (WGS) entry which is preliminary data.</text>
</comment>
<evidence type="ECO:0000313" key="1">
    <source>
        <dbReference type="EMBL" id="RMX48413.1"/>
    </source>
</evidence>